<gene>
    <name evidence="4" type="ORF">AB3N04_16805</name>
</gene>
<accession>A0AB39BRF7</accession>
<evidence type="ECO:0000259" key="2">
    <source>
        <dbReference type="Pfam" id="PF25164"/>
    </source>
</evidence>
<dbReference type="RefSeq" id="WP_368503799.1">
    <property type="nucleotide sequence ID" value="NZ_CP162551.1"/>
</dbReference>
<evidence type="ECO:0000313" key="4">
    <source>
        <dbReference type="EMBL" id="XDI36343.1"/>
    </source>
</evidence>
<dbReference type="InterPro" id="IPR021176">
    <property type="entry name" value="Competence-induced_CoiA"/>
</dbReference>
<organism evidence="4">
    <name type="scientific">Alkalihalophilus sp. As8PL</name>
    <dbReference type="NCBI Taxonomy" id="3237103"/>
    <lineage>
        <taxon>Bacteria</taxon>
        <taxon>Bacillati</taxon>
        <taxon>Bacillota</taxon>
        <taxon>Bacilli</taxon>
        <taxon>Bacillales</taxon>
        <taxon>Bacillaceae</taxon>
        <taxon>Alkalihalophilus</taxon>
    </lineage>
</organism>
<dbReference type="InterPro" id="IPR057252">
    <property type="entry name" value="CoiA_C"/>
</dbReference>
<sequence length="399" mass="46742">MLTAKLKDGSLISMADSWSFEQLIEMRKDVLFYCPCCTSELQLKIGLKKQWHFAHKKNALCTIQGEPESLYHLKGKKQLYEWLKNQGVKVALEVYLPLIRQRPDILFKVGSQLYALEYQCSPIDHSQLEKRMRGYEQLGIIPIWIFGGNRLKRLGANIFSIKSFEWYANTIQKSSSPTIHYYCSEQSKWQSLYHTTPYSSTKYLASLIETSPSLFPLSNLLRQPTYSLPSYEHWLFIKKNWRYVQPTPYPSKTQRFFQQLLYYHHLSPSQFPIEAGWPSSSHCLIETSPHIWQSYLLFACLLQKPLHQPITLTSIQACFLRKELHRWLKLRPSYHPSLIEDAILGYVTFLTEIGFLKEISNKPKTYVRQRDLEVPKSTEEAIKLDRQLANLCSDQIFAK</sequence>
<dbReference type="Pfam" id="PF25166">
    <property type="entry name" value="CoiA_C"/>
    <property type="match status" value="1"/>
</dbReference>
<dbReference type="Pfam" id="PF25164">
    <property type="entry name" value="CoiA_N"/>
    <property type="match status" value="1"/>
</dbReference>
<feature type="domain" description="Competence protein CoiA nuclease-like" evidence="1">
    <location>
        <begin position="68"/>
        <end position="223"/>
    </location>
</feature>
<dbReference type="PIRSF" id="PIRSF007487">
    <property type="entry name" value="Competence-induced_CoiA_bac"/>
    <property type="match status" value="1"/>
</dbReference>
<reference evidence="4" key="1">
    <citation type="submission" date="2024-07" db="EMBL/GenBank/DDBJ databases">
        <title>Identification and characteristics of an arsenic-resistant bacterial isolate, which belongs to a novel species.</title>
        <authorList>
            <person name="Juszczyk A."/>
            <person name="Kowalczyk A."/>
            <person name="Was K."/>
            <person name="Kosowicz W."/>
            <person name="Budzyn A."/>
            <person name="Latowski D."/>
        </authorList>
    </citation>
    <scope>NUCLEOTIDE SEQUENCE</scope>
    <source>
        <strain evidence="4">As8PL</strain>
    </source>
</reference>
<feature type="domain" description="Competence protein CoiA C-terminal" evidence="3">
    <location>
        <begin position="232"/>
        <end position="382"/>
    </location>
</feature>
<name>A0AB39BRF7_9BACI</name>
<dbReference type="InterPro" id="IPR057253">
    <property type="entry name" value="CoiA-like_N"/>
</dbReference>
<dbReference type="Pfam" id="PF06054">
    <property type="entry name" value="CoiA_nuc"/>
    <property type="match status" value="1"/>
</dbReference>
<dbReference type="InterPro" id="IPR010330">
    <property type="entry name" value="CoiA_nuc"/>
</dbReference>
<feature type="domain" description="Competence protein CoiA-like N-terminal" evidence="2">
    <location>
        <begin position="16"/>
        <end position="63"/>
    </location>
</feature>
<evidence type="ECO:0000259" key="3">
    <source>
        <dbReference type="Pfam" id="PF25166"/>
    </source>
</evidence>
<dbReference type="EMBL" id="CP162551">
    <property type="protein sequence ID" value="XDI36343.1"/>
    <property type="molecule type" value="Genomic_DNA"/>
</dbReference>
<proteinExistence type="predicted"/>
<dbReference type="AlphaFoldDB" id="A0AB39BRF7"/>
<protein>
    <submittedName>
        <fullName evidence="4">Competence protein CoiA</fullName>
    </submittedName>
</protein>
<evidence type="ECO:0000259" key="1">
    <source>
        <dbReference type="Pfam" id="PF06054"/>
    </source>
</evidence>